<evidence type="ECO:0000313" key="11">
    <source>
        <dbReference type="EMBL" id="GLS84049.1"/>
    </source>
</evidence>
<feature type="domain" description="Nicotinate/nicotinamide phosphoribosyltransferase" evidence="9">
    <location>
        <begin position="183"/>
        <end position="409"/>
    </location>
</feature>
<keyword evidence="4 7" id="KW-0597">Phosphoprotein</keyword>
<evidence type="ECO:0000256" key="1">
    <source>
        <dbReference type="ARBA" id="ARBA00004952"/>
    </source>
</evidence>
<dbReference type="NCBIfam" id="NF003704">
    <property type="entry name" value="PRK05321.1"/>
    <property type="match status" value="1"/>
</dbReference>
<evidence type="ECO:0000256" key="5">
    <source>
        <dbReference type="ARBA" id="ARBA00022598"/>
    </source>
</evidence>
<keyword evidence="12" id="KW-1185">Reference proteome</keyword>
<evidence type="ECO:0000259" key="9">
    <source>
        <dbReference type="Pfam" id="PF04095"/>
    </source>
</evidence>
<dbReference type="GO" id="GO:0016757">
    <property type="term" value="F:glycosyltransferase activity"/>
    <property type="evidence" value="ECO:0007669"/>
    <property type="project" value="UniProtKB-KW"/>
</dbReference>
<dbReference type="SUPFAM" id="SSF51690">
    <property type="entry name" value="Nicotinate/Quinolinate PRTase C-terminal domain-like"/>
    <property type="match status" value="1"/>
</dbReference>
<dbReference type="PANTHER" id="PTHR11098:SF1">
    <property type="entry name" value="NICOTINATE PHOSPHORIBOSYLTRANSFERASE"/>
    <property type="match status" value="1"/>
</dbReference>
<dbReference type="GO" id="GO:0034355">
    <property type="term" value="P:NAD+ biosynthetic process via the salvage pathway"/>
    <property type="evidence" value="ECO:0007669"/>
    <property type="project" value="TreeGrafter"/>
</dbReference>
<dbReference type="SUPFAM" id="SSF54675">
    <property type="entry name" value="Nicotinate/Quinolinate PRTase N-terminal domain-like"/>
    <property type="match status" value="1"/>
</dbReference>
<comment type="similarity">
    <text evidence="2 7 8">Belongs to the NAPRTase family.</text>
</comment>
<dbReference type="Pfam" id="PF04095">
    <property type="entry name" value="NAPRTase"/>
    <property type="match status" value="1"/>
</dbReference>
<evidence type="ECO:0000256" key="3">
    <source>
        <dbReference type="ARBA" id="ARBA00013236"/>
    </source>
</evidence>
<comment type="PTM">
    <text evidence="7 8">Transiently phosphorylated on a His residue during the reaction cycle. Phosphorylation strongly increases the affinity for substrates and increases the rate of nicotinate D-ribonucleotide production. Dephosphorylation regenerates the low-affinity form of the enzyme, leading to product release.</text>
</comment>
<dbReference type="Gene3D" id="3.20.140.10">
    <property type="entry name" value="nicotinate phosphoribosyltransferase"/>
    <property type="match status" value="1"/>
</dbReference>
<dbReference type="InterPro" id="IPR036068">
    <property type="entry name" value="Nicotinate_pribotase-like_C"/>
</dbReference>
<comment type="caution">
    <text evidence="11">The sequence shown here is derived from an EMBL/GenBank/DDBJ whole genome shotgun (WGS) entry which is preliminary data.</text>
</comment>
<dbReference type="InterPro" id="IPR040727">
    <property type="entry name" value="NAPRTase_N"/>
</dbReference>
<dbReference type="NCBIfam" id="TIGR01514">
    <property type="entry name" value="NAPRTase"/>
    <property type="match status" value="1"/>
</dbReference>
<evidence type="ECO:0000256" key="2">
    <source>
        <dbReference type="ARBA" id="ARBA00010897"/>
    </source>
</evidence>
<evidence type="ECO:0000256" key="6">
    <source>
        <dbReference type="ARBA" id="ARBA00022642"/>
    </source>
</evidence>
<evidence type="ECO:0000259" key="10">
    <source>
        <dbReference type="Pfam" id="PF17767"/>
    </source>
</evidence>
<dbReference type="GO" id="GO:0004516">
    <property type="term" value="F:nicotinate phosphoribosyltransferase activity"/>
    <property type="evidence" value="ECO:0007669"/>
    <property type="project" value="UniProtKB-UniRule"/>
</dbReference>
<gene>
    <name evidence="11" type="primary">pncB1</name>
    <name evidence="7" type="synonym">pncB</name>
    <name evidence="11" type="ORF">GCM10007894_20260</name>
</gene>
<dbReference type="HAMAP" id="MF_00570">
    <property type="entry name" value="NAPRTase"/>
    <property type="match status" value="1"/>
</dbReference>
<dbReference type="Pfam" id="PF17767">
    <property type="entry name" value="NAPRTase_N"/>
    <property type="match status" value="1"/>
</dbReference>
<dbReference type="InterPro" id="IPR007229">
    <property type="entry name" value="Nic_PRibTrfase-Fam"/>
</dbReference>
<organism evidence="11 12">
    <name type="scientific">Paraferrimonas haliotis</name>
    <dbReference type="NCBI Taxonomy" id="2013866"/>
    <lineage>
        <taxon>Bacteria</taxon>
        <taxon>Pseudomonadati</taxon>
        <taxon>Pseudomonadota</taxon>
        <taxon>Gammaproteobacteria</taxon>
        <taxon>Alteromonadales</taxon>
        <taxon>Ferrimonadaceae</taxon>
        <taxon>Paraferrimonas</taxon>
    </lineage>
</organism>
<dbReference type="PANTHER" id="PTHR11098">
    <property type="entry name" value="NICOTINATE PHOSPHORIBOSYLTRANSFERASE"/>
    <property type="match status" value="1"/>
</dbReference>
<keyword evidence="11" id="KW-0808">Transferase</keyword>
<keyword evidence="11" id="KW-0328">Glycosyltransferase</keyword>
<reference evidence="11 12" key="1">
    <citation type="journal article" date="2014" name="Int. J. Syst. Evol. Microbiol.">
        <title>Complete genome sequence of Corynebacterium casei LMG S-19264T (=DSM 44701T), isolated from a smear-ripened cheese.</title>
        <authorList>
            <consortium name="US DOE Joint Genome Institute (JGI-PGF)"/>
            <person name="Walter F."/>
            <person name="Albersmeier A."/>
            <person name="Kalinowski J."/>
            <person name="Ruckert C."/>
        </authorList>
    </citation>
    <scope>NUCLEOTIDE SEQUENCE [LARGE SCALE GENOMIC DNA]</scope>
    <source>
        <strain evidence="11 12">NBRC 112785</strain>
    </source>
</reference>
<dbReference type="EMBL" id="BSPO01000003">
    <property type="protein sequence ID" value="GLS84049.1"/>
    <property type="molecule type" value="Genomic_DNA"/>
</dbReference>
<dbReference type="Proteomes" id="UP001157439">
    <property type="component" value="Unassembled WGS sequence"/>
</dbReference>
<keyword evidence="5 7" id="KW-0436">Ligase</keyword>
<sequence>MRGQFRPGRIVQSFLDTDLYKLFTHQAIFELFNDTEVTLQFQVRSNEDFSPYVCDVRTEIEALADLRFQQSEIWYLQSLGRQPNRKHGFFKPAFIDYLRHYRLNPSLCKVRCDNTGQLTIEARGTWLDVIHYEVFVLTIVSELRYRCCAKPADLAQQKQHMAAKIHHFLKQAQQMDLDISALRVFDFGTRRRISYATHWDMIDYIHRALPDGVFGGTSNLHIAREMNLPSIGTQGHEWYMAHQQLAVLHQFQRKALTHWIEVYRGDPGYALTDTIGMDAFFKDFDRFCAKLYDGLRQDSGDPFLFAQKAINHYQSLGIDPSSKCLLFSDDQDLDQSLLKLYQAFHQQITIHAGIGSKFSADIPCCNVPSIVMKLIETDGHPVAKLSDSKAKRSCPSPAFERILKETFNYQD</sequence>
<evidence type="ECO:0000256" key="4">
    <source>
        <dbReference type="ARBA" id="ARBA00022553"/>
    </source>
</evidence>
<comment type="function">
    <text evidence="7 8">Catalyzes the synthesis of beta-nicotinate D-ribonucleotide from nicotinate and 5-phospho-D-ribose 1-phosphate at the expense of ATP.</text>
</comment>
<dbReference type="RefSeq" id="WP_158220716.1">
    <property type="nucleotide sequence ID" value="NZ_BSPO01000003.1"/>
</dbReference>
<comment type="catalytic activity">
    <reaction evidence="7 8">
        <text>5-phospho-alpha-D-ribose 1-diphosphate + nicotinate + ATP + H2O = nicotinate beta-D-ribonucleotide + ADP + phosphate + diphosphate</text>
        <dbReference type="Rhea" id="RHEA:36163"/>
        <dbReference type="ChEBI" id="CHEBI:15377"/>
        <dbReference type="ChEBI" id="CHEBI:30616"/>
        <dbReference type="ChEBI" id="CHEBI:32544"/>
        <dbReference type="ChEBI" id="CHEBI:33019"/>
        <dbReference type="ChEBI" id="CHEBI:43474"/>
        <dbReference type="ChEBI" id="CHEBI:57502"/>
        <dbReference type="ChEBI" id="CHEBI:58017"/>
        <dbReference type="ChEBI" id="CHEBI:456216"/>
        <dbReference type="EC" id="6.3.4.21"/>
    </reaction>
</comment>
<name>A0AA37WXX8_9GAMM</name>
<feature type="domain" description="Nicotinate phosphoribosyltransferase N-terminal" evidence="10">
    <location>
        <begin position="15"/>
        <end position="141"/>
    </location>
</feature>
<evidence type="ECO:0000256" key="8">
    <source>
        <dbReference type="RuleBase" id="RU003838"/>
    </source>
</evidence>
<dbReference type="GO" id="GO:0005829">
    <property type="term" value="C:cytosol"/>
    <property type="evidence" value="ECO:0007669"/>
    <property type="project" value="TreeGrafter"/>
</dbReference>
<protein>
    <recommendedName>
        <fullName evidence="3 7">Nicotinate phosphoribosyltransferase</fullName>
        <shortName evidence="7">NAPRTase</shortName>
        <ecNumber evidence="3 7">6.3.4.21</ecNumber>
    </recommendedName>
</protein>
<evidence type="ECO:0000313" key="12">
    <source>
        <dbReference type="Proteomes" id="UP001157439"/>
    </source>
</evidence>
<proteinExistence type="inferred from homology"/>
<feature type="modified residue" description="Phosphohistidine; by autocatalysis" evidence="7">
    <location>
        <position position="236"/>
    </location>
</feature>
<dbReference type="InterPro" id="IPR041525">
    <property type="entry name" value="N/Namide_PRibTrfase"/>
</dbReference>
<keyword evidence="6 7" id="KW-0662">Pyridine nucleotide biosynthesis</keyword>
<dbReference type="AlphaFoldDB" id="A0AA37WXX8"/>
<dbReference type="EC" id="6.3.4.21" evidence="3 7"/>
<dbReference type="InterPro" id="IPR006406">
    <property type="entry name" value="Nic_PRibTrfase"/>
</dbReference>
<evidence type="ECO:0000256" key="7">
    <source>
        <dbReference type="HAMAP-Rule" id="MF_00570"/>
    </source>
</evidence>
<accession>A0AA37WXX8</accession>
<dbReference type="PIRSF" id="PIRSF000484">
    <property type="entry name" value="NAPRT"/>
    <property type="match status" value="1"/>
</dbReference>
<comment type="pathway">
    <text evidence="1 7 8">Cofactor biosynthesis; NAD(+) biosynthesis; nicotinate D-ribonucleotide from nicotinate: step 1/1.</text>
</comment>